<feature type="chain" id="PRO_5015677557" evidence="1">
    <location>
        <begin position="19"/>
        <end position="204"/>
    </location>
</feature>
<dbReference type="Proteomes" id="UP000244677">
    <property type="component" value="Chromosome"/>
</dbReference>
<evidence type="ECO:0000256" key="1">
    <source>
        <dbReference type="SAM" id="SignalP"/>
    </source>
</evidence>
<reference evidence="2 3" key="1">
    <citation type="submission" date="2017-04" db="EMBL/GenBank/DDBJ databases">
        <title>Complete genome sequence of Flavobacterium kingsejong AJ004.</title>
        <authorList>
            <person name="Lee P.C."/>
        </authorList>
    </citation>
    <scope>NUCLEOTIDE SEQUENCE [LARGE SCALE GENOMIC DNA]</scope>
    <source>
        <strain evidence="2 3">AJ004</strain>
    </source>
</reference>
<keyword evidence="3" id="KW-1185">Reference proteome</keyword>
<evidence type="ECO:0000313" key="2">
    <source>
        <dbReference type="EMBL" id="AWG25460.1"/>
    </source>
</evidence>
<evidence type="ECO:0000313" key="3">
    <source>
        <dbReference type="Proteomes" id="UP000244677"/>
    </source>
</evidence>
<dbReference type="EMBL" id="CP020919">
    <property type="protein sequence ID" value="AWG25460.1"/>
    <property type="molecule type" value="Genomic_DNA"/>
</dbReference>
<gene>
    <name evidence="2" type="ORF">FK004_09540</name>
</gene>
<sequence>MKKLALFICLLVSLFSFAQRRPLYVSNLTDYDLRFEPRTHDLNDRYPLVYTTLYTVGPYSNMTIVNNSFNGLPFASLPIIPTVSVLLSGTTWSTITKQLAQTTYGPSQKWHEIKLAAGNGDAVVAGYLTYPSRYNDTEYTMTEDERSYKNNATGEFFLNFYDSTAYNDVLQSPTPWGTVLKAVWTEVINPTNGNVSSYIVITEE</sequence>
<name>A0A2S1LNX0_9FLAO</name>
<dbReference type="KEGG" id="fki:FK004_09540"/>
<dbReference type="AlphaFoldDB" id="A0A2S1LNX0"/>
<proteinExistence type="predicted"/>
<protein>
    <submittedName>
        <fullName evidence="2">Uncharacterized protein</fullName>
    </submittedName>
</protein>
<feature type="signal peptide" evidence="1">
    <location>
        <begin position="1"/>
        <end position="18"/>
    </location>
</feature>
<keyword evidence="1" id="KW-0732">Signal</keyword>
<accession>A0A2S1LNX0</accession>
<organism evidence="2 3">
    <name type="scientific">Flavobacterium kingsejongi</name>
    <dbReference type="NCBI Taxonomy" id="1678728"/>
    <lineage>
        <taxon>Bacteria</taxon>
        <taxon>Pseudomonadati</taxon>
        <taxon>Bacteroidota</taxon>
        <taxon>Flavobacteriia</taxon>
        <taxon>Flavobacteriales</taxon>
        <taxon>Flavobacteriaceae</taxon>
        <taxon>Flavobacterium</taxon>
    </lineage>
</organism>